<dbReference type="InterPro" id="IPR045743">
    <property type="entry name" value="DUF6089"/>
</dbReference>
<feature type="domain" description="DUF6089" evidence="1">
    <location>
        <begin position="2"/>
        <end position="227"/>
    </location>
</feature>
<dbReference type="OrthoDB" id="654178at2"/>
<dbReference type="SUPFAM" id="SSF56925">
    <property type="entry name" value="OMPA-like"/>
    <property type="match status" value="1"/>
</dbReference>
<evidence type="ECO:0000313" key="3">
    <source>
        <dbReference type="Proteomes" id="UP000184611"/>
    </source>
</evidence>
<proteinExistence type="predicted"/>
<dbReference type="RefSeq" id="WP_073580863.1">
    <property type="nucleotide sequence ID" value="NZ_CBCSEA010000001.1"/>
</dbReference>
<dbReference type="Gene3D" id="2.40.160.20">
    <property type="match status" value="1"/>
</dbReference>
<dbReference type="EMBL" id="FRYK01000001">
    <property type="protein sequence ID" value="SHO72059.1"/>
    <property type="molecule type" value="Genomic_DNA"/>
</dbReference>
<dbReference type="Pfam" id="PF19573">
    <property type="entry name" value="DUF6089"/>
    <property type="match status" value="1"/>
</dbReference>
<sequence>MKRFLVYISLIFCYLNSYSQINELGVFVGGINYIGDVGPTTYVAPNEAAFGILYKWNRSPRHAWRFSYYQGNLESKDRDSDVPSRNLRGNSFENHIKEFSAGMEFNFLDFDLHDGEKKITPYVFTGLNYFIYNEIYILNQESSIDYRSSTFAIPMIVGVKARLFDNFILGAEVGARYTFTDNLDGSNPENDNFETIRFGNLNSNDWYVFSGLTLTYTFGKNPCYCPE</sequence>
<gene>
    <name evidence="2" type="ORF">SAMN05443547_0384</name>
</gene>
<accession>A0A1M7ZT28</accession>
<keyword evidence="3" id="KW-1185">Reference proteome</keyword>
<reference evidence="3" key="1">
    <citation type="submission" date="2016-12" db="EMBL/GenBank/DDBJ databases">
        <authorList>
            <person name="Varghese N."/>
            <person name="Submissions S."/>
        </authorList>
    </citation>
    <scope>NUCLEOTIDE SEQUENCE [LARGE SCALE GENOMIC DNA]</scope>
    <source>
        <strain evidence="3">DSM 18830</strain>
    </source>
</reference>
<name>A0A1M7ZT28_9FLAO</name>
<evidence type="ECO:0000313" key="2">
    <source>
        <dbReference type="EMBL" id="SHO72059.1"/>
    </source>
</evidence>
<dbReference type="STRING" id="416016.SAMN05443547_0384"/>
<dbReference type="AlphaFoldDB" id="A0A1M7ZT28"/>
<dbReference type="Proteomes" id="UP000184611">
    <property type="component" value="Unassembled WGS sequence"/>
</dbReference>
<dbReference type="InterPro" id="IPR011250">
    <property type="entry name" value="OMP/PagP_B-barrel"/>
</dbReference>
<protein>
    <recommendedName>
        <fullName evidence="1">DUF6089 domain-containing protein</fullName>
    </recommendedName>
</protein>
<organism evidence="2 3">
    <name type="scientific">Flavobacterium cucumis</name>
    <dbReference type="NCBI Taxonomy" id="416016"/>
    <lineage>
        <taxon>Bacteria</taxon>
        <taxon>Pseudomonadati</taxon>
        <taxon>Bacteroidota</taxon>
        <taxon>Flavobacteriia</taxon>
        <taxon>Flavobacteriales</taxon>
        <taxon>Flavobacteriaceae</taxon>
        <taxon>Flavobacterium</taxon>
    </lineage>
</organism>
<evidence type="ECO:0000259" key="1">
    <source>
        <dbReference type="Pfam" id="PF19573"/>
    </source>
</evidence>